<keyword evidence="2" id="KW-1185">Reference proteome</keyword>
<dbReference type="Pfam" id="PF10722">
    <property type="entry name" value="YbjN"/>
    <property type="match status" value="1"/>
</dbReference>
<evidence type="ECO:0008006" key="3">
    <source>
        <dbReference type="Google" id="ProtNLM"/>
    </source>
</evidence>
<name>A0A8J3RA38_9ACTN</name>
<accession>A0A8J3RA38</accession>
<reference evidence="1" key="1">
    <citation type="submission" date="2021-01" db="EMBL/GenBank/DDBJ databases">
        <title>Whole genome shotgun sequence of Sphaerimonospora thailandensis NBRC 107569.</title>
        <authorList>
            <person name="Komaki H."/>
            <person name="Tamura T."/>
        </authorList>
    </citation>
    <scope>NUCLEOTIDE SEQUENCE</scope>
    <source>
        <strain evidence="1">NBRC 107569</strain>
    </source>
</reference>
<organism evidence="1 2">
    <name type="scientific">Sphaerimonospora thailandensis</name>
    <dbReference type="NCBI Taxonomy" id="795644"/>
    <lineage>
        <taxon>Bacteria</taxon>
        <taxon>Bacillati</taxon>
        <taxon>Actinomycetota</taxon>
        <taxon>Actinomycetes</taxon>
        <taxon>Streptosporangiales</taxon>
        <taxon>Streptosporangiaceae</taxon>
        <taxon>Sphaerimonospora</taxon>
    </lineage>
</organism>
<sequence length="144" mass="16680">MRPSSAVVQPDRELVKEILDELELDPTFDEHGDLAISTPQLTIYFLFGSAGDIFTVRTFYTRRYSVDEKRVLLTALNEWNADHMWPKVYTFTRDNGVTRVIGDSELYIGAGVTGEHLTTVIAHWVRFAIKFHRWLTDRLAYQLD</sequence>
<evidence type="ECO:0000313" key="1">
    <source>
        <dbReference type="EMBL" id="GIH70152.1"/>
    </source>
</evidence>
<dbReference type="Proteomes" id="UP000610966">
    <property type="component" value="Unassembled WGS sequence"/>
</dbReference>
<comment type="caution">
    <text evidence="1">The sequence shown here is derived from an EMBL/GenBank/DDBJ whole genome shotgun (WGS) entry which is preliminary data.</text>
</comment>
<proteinExistence type="predicted"/>
<protein>
    <recommendedName>
        <fullName evidence="3">Sensory transduction regulator</fullName>
    </recommendedName>
</protein>
<dbReference type="RefSeq" id="WP_204015875.1">
    <property type="nucleotide sequence ID" value="NZ_BOOG01000020.1"/>
</dbReference>
<dbReference type="EMBL" id="BOOG01000020">
    <property type="protein sequence ID" value="GIH70152.1"/>
    <property type="molecule type" value="Genomic_DNA"/>
</dbReference>
<dbReference type="AlphaFoldDB" id="A0A8J3RA38"/>
<evidence type="ECO:0000313" key="2">
    <source>
        <dbReference type="Proteomes" id="UP000610966"/>
    </source>
</evidence>
<gene>
    <name evidence="1" type="ORF">Mth01_24050</name>
</gene>
<dbReference type="InterPro" id="IPR019660">
    <property type="entry name" value="Put_sensory_transdc_reg_YbjN"/>
</dbReference>